<evidence type="ECO:0000256" key="7">
    <source>
        <dbReference type="RuleBase" id="RU003788"/>
    </source>
</evidence>
<keyword evidence="2 7" id="KW-0929">Antimicrobial</keyword>
<evidence type="ECO:0000256" key="1">
    <source>
        <dbReference type="ARBA" id="ARBA00000632"/>
    </source>
</evidence>
<dbReference type="Pfam" id="PF00959">
    <property type="entry name" value="Phage_lysozyme"/>
    <property type="match status" value="1"/>
</dbReference>
<comment type="similarity">
    <text evidence="7">Belongs to the glycosyl hydrolase 24 family.</text>
</comment>
<name>A0ABT6FR72_9FLAO</name>
<dbReference type="InterPro" id="IPR051018">
    <property type="entry name" value="Bacteriophage_GH24"/>
</dbReference>
<reference evidence="8" key="1">
    <citation type="submission" date="2022-11" db="EMBL/GenBank/DDBJ databases">
        <title>High-quality draft genome sequence of Galbibacter sp. strain CMA-7.</title>
        <authorList>
            <person name="Wei L."/>
            <person name="Dong C."/>
            <person name="Shao Z."/>
        </authorList>
    </citation>
    <scope>NUCLEOTIDE SEQUENCE</scope>
    <source>
        <strain evidence="8">CMA-7</strain>
    </source>
</reference>
<accession>A0ABT6FR72</accession>
<evidence type="ECO:0000313" key="8">
    <source>
        <dbReference type="EMBL" id="MDG3585763.1"/>
    </source>
</evidence>
<dbReference type="InterPro" id="IPR023347">
    <property type="entry name" value="Lysozyme_dom_sf"/>
</dbReference>
<evidence type="ECO:0000256" key="3">
    <source>
        <dbReference type="ARBA" id="ARBA00022638"/>
    </source>
</evidence>
<evidence type="ECO:0000256" key="6">
    <source>
        <dbReference type="ARBA" id="ARBA00023295"/>
    </source>
</evidence>
<dbReference type="Gene3D" id="1.10.530.40">
    <property type="match status" value="1"/>
</dbReference>
<dbReference type="EC" id="3.2.1.17" evidence="7"/>
<dbReference type="InterPro" id="IPR023346">
    <property type="entry name" value="Lysozyme-like_dom_sf"/>
</dbReference>
<dbReference type="EMBL" id="JAPMUA010000002">
    <property type="protein sequence ID" value="MDG3585763.1"/>
    <property type="molecule type" value="Genomic_DNA"/>
</dbReference>
<comment type="caution">
    <text evidence="8">The sequence shown here is derived from an EMBL/GenBank/DDBJ whole genome shotgun (WGS) entry which is preliminary data.</text>
</comment>
<dbReference type="InterPro" id="IPR033907">
    <property type="entry name" value="Endolysin_autolysin"/>
</dbReference>
<dbReference type="PANTHER" id="PTHR38107">
    <property type="match status" value="1"/>
</dbReference>
<gene>
    <name evidence="8" type="ORF">OSR52_07765</name>
</gene>
<evidence type="ECO:0000256" key="4">
    <source>
        <dbReference type="ARBA" id="ARBA00022801"/>
    </source>
</evidence>
<dbReference type="Proteomes" id="UP001153642">
    <property type="component" value="Unassembled WGS sequence"/>
</dbReference>
<sequence>MRINNDGVNFILRYEGYSSTPYLCPAGVPTIGYGNTYYPDGRKVTMKDKRINKFKAKDMFFVVVKKYEDAVNNKVTTTLTQNQFNALVSFCYNVGIHAFSLSTLLKKVNKDCYDITIIDEFLRWNKAKGKVIEGLKNRRKEEAAFYFTP</sequence>
<evidence type="ECO:0000256" key="5">
    <source>
        <dbReference type="ARBA" id="ARBA00023200"/>
    </source>
</evidence>
<comment type="catalytic activity">
    <reaction evidence="1 7">
        <text>Hydrolysis of (1-&gt;4)-beta-linkages between N-acetylmuramic acid and N-acetyl-D-glucosamine residues in a peptidoglycan and between N-acetyl-D-glucosamine residues in chitodextrins.</text>
        <dbReference type="EC" id="3.2.1.17"/>
    </reaction>
</comment>
<keyword evidence="5" id="KW-1035">Host cytoplasm</keyword>
<keyword evidence="6 7" id="KW-0326">Glycosidase</keyword>
<proteinExistence type="inferred from homology"/>
<dbReference type="CDD" id="cd00737">
    <property type="entry name" value="lyz_endolysin_autolysin"/>
    <property type="match status" value="1"/>
</dbReference>
<keyword evidence="9" id="KW-1185">Reference proteome</keyword>
<evidence type="ECO:0000256" key="2">
    <source>
        <dbReference type="ARBA" id="ARBA00022529"/>
    </source>
</evidence>
<evidence type="ECO:0000313" key="9">
    <source>
        <dbReference type="Proteomes" id="UP001153642"/>
    </source>
</evidence>
<keyword evidence="4 7" id="KW-0378">Hydrolase</keyword>
<keyword evidence="3 7" id="KW-0081">Bacteriolytic enzyme</keyword>
<protein>
    <recommendedName>
        <fullName evidence="7">Lysozyme</fullName>
        <ecNumber evidence="7">3.2.1.17</ecNumber>
    </recommendedName>
</protein>
<dbReference type="SUPFAM" id="SSF53955">
    <property type="entry name" value="Lysozyme-like"/>
    <property type="match status" value="1"/>
</dbReference>
<dbReference type="InterPro" id="IPR034690">
    <property type="entry name" value="Endolysin_T4_type"/>
</dbReference>
<dbReference type="HAMAP" id="MF_04110">
    <property type="entry name" value="ENDOLYSIN_T4"/>
    <property type="match status" value="1"/>
</dbReference>
<dbReference type="InterPro" id="IPR002196">
    <property type="entry name" value="Glyco_hydro_24"/>
</dbReference>
<dbReference type="RefSeq" id="WP_277898981.1">
    <property type="nucleotide sequence ID" value="NZ_JAPMUA010000002.1"/>
</dbReference>
<dbReference type="PANTHER" id="PTHR38107:SF3">
    <property type="entry name" value="LYSOZYME RRRD-RELATED"/>
    <property type="match status" value="1"/>
</dbReference>
<organism evidence="8 9">
    <name type="scientific">Galbibacter pacificus</name>
    <dbReference type="NCBI Taxonomy" id="2996052"/>
    <lineage>
        <taxon>Bacteria</taxon>
        <taxon>Pseudomonadati</taxon>
        <taxon>Bacteroidota</taxon>
        <taxon>Flavobacteriia</taxon>
        <taxon>Flavobacteriales</taxon>
        <taxon>Flavobacteriaceae</taxon>
        <taxon>Galbibacter</taxon>
    </lineage>
</organism>